<proteinExistence type="predicted"/>
<sequence>MQDFEQKLAKCFVYFYLNREINEIYRKNAGFILKKSLTTG</sequence>
<protein>
    <submittedName>
        <fullName evidence="1">Uncharacterized protein</fullName>
    </submittedName>
</protein>
<evidence type="ECO:0000313" key="2">
    <source>
        <dbReference type="Proteomes" id="UP000003490"/>
    </source>
</evidence>
<accession>A7VU98</accession>
<dbReference type="AlphaFoldDB" id="A7VU98"/>
<evidence type="ECO:0000313" key="1">
    <source>
        <dbReference type="EMBL" id="EDO60548.1"/>
    </source>
</evidence>
<dbReference type="HOGENOM" id="CLU_3287434_0_0_9"/>
<comment type="caution">
    <text evidence="1">The sequence shown here is derived from an EMBL/GenBank/DDBJ whole genome shotgun (WGS) entry which is preliminary data.</text>
</comment>
<gene>
    <name evidence="1" type="ORF">CLOLEP_02144</name>
</gene>
<dbReference type="Proteomes" id="UP000003490">
    <property type="component" value="Unassembled WGS sequence"/>
</dbReference>
<name>A7VU98_9FIRM</name>
<reference evidence="1 2" key="2">
    <citation type="submission" date="2007-08" db="EMBL/GenBank/DDBJ databases">
        <authorList>
            <person name="Fulton L."/>
            <person name="Clifton S."/>
            <person name="Fulton B."/>
            <person name="Xu J."/>
            <person name="Minx P."/>
            <person name="Pepin K.H."/>
            <person name="Johnson M."/>
            <person name="Thiruvilangam P."/>
            <person name="Bhonagiri V."/>
            <person name="Nash W.E."/>
            <person name="Wang C."/>
            <person name="Mardis E.R."/>
            <person name="Wilson R.K."/>
        </authorList>
    </citation>
    <scope>NUCLEOTIDE SEQUENCE [LARGE SCALE GENOMIC DNA]</scope>
    <source>
        <strain evidence="1 2">DSM 753</strain>
    </source>
</reference>
<organism evidence="1 2">
    <name type="scientific">[Clostridium] leptum DSM 753</name>
    <dbReference type="NCBI Taxonomy" id="428125"/>
    <lineage>
        <taxon>Bacteria</taxon>
        <taxon>Bacillati</taxon>
        <taxon>Bacillota</taxon>
        <taxon>Clostridia</taxon>
        <taxon>Eubacteriales</taxon>
        <taxon>Oscillospiraceae</taxon>
        <taxon>Oscillospiraceae incertae sedis</taxon>
    </lineage>
</organism>
<reference evidence="1 2" key="1">
    <citation type="submission" date="2007-08" db="EMBL/GenBank/DDBJ databases">
        <title>Draft genome sequence of Clostridium leptum (DSM 753).</title>
        <authorList>
            <person name="Sudarsanam P."/>
            <person name="Ley R."/>
            <person name="Guruge J."/>
            <person name="Turnbaugh P.J."/>
            <person name="Mahowald M."/>
            <person name="Liep D."/>
            <person name="Gordon J."/>
        </authorList>
    </citation>
    <scope>NUCLEOTIDE SEQUENCE [LARGE SCALE GENOMIC DNA]</scope>
    <source>
        <strain evidence="1 2">DSM 753</strain>
    </source>
</reference>
<dbReference type="EMBL" id="ABCB02000019">
    <property type="protein sequence ID" value="EDO60548.1"/>
    <property type="molecule type" value="Genomic_DNA"/>
</dbReference>